<keyword evidence="2" id="KW-1133">Transmembrane helix</keyword>
<protein>
    <submittedName>
        <fullName evidence="3">Uncharacterized protein</fullName>
    </submittedName>
</protein>
<name>A0A9D1UKM1_9CORY</name>
<comment type="caution">
    <text evidence="3">The sequence shown here is derived from an EMBL/GenBank/DDBJ whole genome shotgun (WGS) entry which is preliminary data.</text>
</comment>
<feature type="region of interest" description="Disordered" evidence="1">
    <location>
        <begin position="1"/>
        <end position="22"/>
    </location>
</feature>
<reference evidence="3" key="2">
    <citation type="submission" date="2021-04" db="EMBL/GenBank/DDBJ databases">
        <authorList>
            <person name="Gilroy R."/>
        </authorList>
    </citation>
    <scope>NUCLEOTIDE SEQUENCE</scope>
    <source>
        <strain evidence="3">CHK32-1732</strain>
    </source>
</reference>
<feature type="transmembrane region" description="Helical" evidence="2">
    <location>
        <begin position="108"/>
        <end position="124"/>
    </location>
</feature>
<evidence type="ECO:0000256" key="1">
    <source>
        <dbReference type="SAM" id="MobiDB-lite"/>
    </source>
</evidence>
<organism evidence="3 4">
    <name type="scientific">Candidatus Corynebacterium avicola</name>
    <dbReference type="NCBI Taxonomy" id="2838527"/>
    <lineage>
        <taxon>Bacteria</taxon>
        <taxon>Bacillati</taxon>
        <taxon>Actinomycetota</taxon>
        <taxon>Actinomycetes</taxon>
        <taxon>Mycobacteriales</taxon>
        <taxon>Corynebacteriaceae</taxon>
        <taxon>Corynebacterium</taxon>
    </lineage>
</organism>
<sequence>MSTSAKKENPGVNPTPETPRPVRAGTAALMGAGVGSLATPLSPGIRVVFLVVFLGAGLLWLFSHPYRRDVRAAVEANGQRYTTRIKQVIPLFPVWLALMLLPPFQFDNWIIAILVWIVAGAYIWQVTPRLDGTRELEDIARAKARE</sequence>
<proteinExistence type="predicted"/>
<keyword evidence="2" id="KW-0812">Transmembrane</keyword>
<gene>
    <name evidence="3" type="ORF">H9870_07020</name>
</gene>
<feature type="transmembrane region" description="Helical" evidence="2">
    <location>
        <begin position="83"/>
        <end position="102"/>
    </location>
</feature>
<reference evidence="3" key="1">
    <citation type="journal article" date="2021" name="PeerJ">
        <title>Extensive microbial diversity within the chicken gut microbiome revealed by metagenomics and culture.</title>
        <authorList>
            <person name="Gilroy R."/>
            <person name="Ravi A."/>
            <person name="Getino M."/>
            <person name="Pursley I."/>
            <person name="Horton D.L."/>
            <person name="Alikhan N.F."/>
            <person name="Baker D."/>
            <person name="Gharbi K."/>
            <person name="Hall N."/>
            <person name="Watson M."/>
            <person name="Adriaenssens E.M."/>
            <person name="Foster-Nyarko E."/>
            <person name="Jarju S."/>
            <person name="Secka A."/>
            <person name="Antonio M."/>
            <person name="Oren A."/>
            <person name="Chaudhuri R.R."/>
            <person name="La Ragione R."/>
            <person name="Hildebrand F."/>
            <person name="Pallen M.J."/>
        </authorList>
    </citation>
    <scope>NUCLEOTIDE SEQUENCE</scope>
    <source>
        <strain evidence="3">CHK32-1732</strain>
    </source>
</reference>
<dbReference type="EMBL" id="DXGC01000066">
    <property type="protein sequence ID" value="HIW91394.1"/>
    <property type="molecule type" value="Genomic_DNA"/>
</dbReference>
<keyword evidence="2" id="KW-0472">Membrane</keyword>
<evidence type="ECO:0000256" key="2">
    <source>
        <dbReference type="SAM" id="Phobius"/>
    </source>
</evidence>
<evidence type="ECO:0000313" key="4">
    <source>
        <dbReference type="Proteomes" id="UP000824190"/>
    </source>
</evidence>
<accession>A0A9D1UKM1</accession>
<dbReference type="AlphaFoldDB" id="A0A9D1UKM1"/>
<feature type="transmembrane region" description="Helical" evidence="2">
    <location>
        <begin position="44"/>
        <end position="62"/>
    </location>
</feature>
<dbReference type="Proteomes" id="UP000824190">
    <property type="component" value="Unassembled WGS sequence"/>
</dbReference>
<evidence type="ECO:0000313" key="3">
    <source>
        <dbReference type="EMBL" id="HIW91394.1"/>
    </source>
</evidence>